<proteinExistence type="predicted"/>
<dbReference type="SUPFAM" id="SSF52949">
    <property type="entry name" value="Macro domain-like"/>
    <property type="match status" value="1"/>
</dbReference>
<comment type="caution">
    <text evidence="1">The sequence shown here is derived from an EMBL/GenBank/DDBJ whole genome shotgun (WGS) entry which is preliminary data.</text>
</comment>
<dbReference type="EMBL" id="CALNXI010001083">
    <property type="protein sequence ID" value="CAH3154722.1"/>
    <property type="molecule type" value="Genomic_DNA"/>
</dbReference>
<gene>
    <name evidence="1" type="ORF">PEVE_00001499</name>
</gene>
<evidence type="ECO:0000313" key="2">
    <source>
        <dbReference type="Proteomes" id="UP001159427"/>
    </source>
</evidence>
<accession>A0ABN8Q0J7</accession>
<name>A0ABN8Q0J7_9CNID</name>
<evidence type="ECO:0000313" key="1">
    <source>
        <dbReference type="EMBL" id="CAH3154722.1"/>
    </source>
</evidence>
<reference evidence="1 2" key="1">
    <citation type="submission" date="2022-05" db="EMBL/GenBank/DDBJ databases">
        <authorList>
            <consortium name="Genoscope - CEA"/>
            <person name="William W."/>
        </authorList>
    </citation>
    <scope>NUCLEOTIDE SEQUENCE [LARGE SCALE GENOMIC DNA]</scope>
</reference>
<dbReference type="Proteomes" id="UP001159427">
    <property type="component" value="Unassembled WGS sequence"/>
</dbReference>
<dbReference type="InterPro" id="IPR043472">
    <property type="entry name" value="Macro_dom-like"/>
</dbReference>
<organism evidence="1 2">
    <name type="scientific">Porites evermanni</name>
    <dbReference type="NCBI Taxonomy" id="104178"/>
    <lineage>
        <taxon>Eukaryota</taxon>
        <taxon>Metazoa</taxon>
        <taxon>Cnidaria</taxon>
        <taxon>Anthozoa</taxon>
        <taxon>Hexacorallia</taxon>
        <taxon>Scleractinia</taxon>
        <taxon>Fungiina</taxon>
        <taxon>Poritidae</taxon>
        <taxon>Porites</taxon>
    </lineage>
</organism>
<keyword evidence="2" id="KW-1185">Reference proteome</keyword>
<protein>
    <submittedName>
        <fullName evidence="1">Uncharacterized protein</fullName>
    </submittedName>
</protein>
<dbReference type="Gene3D" id="3.40.220.10">
    <property type="entry name" value="Leucine Aminopeptidase, subunit E, domain 1"/>
    <property type="match status" value="1"/>
</dbReference>
<sequence>MSLIVHDTLSLTTETGVSKIQLCIGDITKLPREEKVDVLVVSAFPGDYSPTPSSLIGALAINLGISVRNLSQDKEEDLRRQYFCWWSKPLPEQYSFKRILCFEGGFGSRGSQPPKVVGAVFRCLVPILSGKDTTDGSVIMPLLASGDQGYSKTLMLRLIMNSAIHWIKAGLSLKTLKIVLFSRNPEKHSKTNEPLFDCFQKMKD</sequence>
<feature type="non-terminal residue" evidence="1">
    <location>
        <position position="204"/>
    </location>
</feature>